<reference evidence="2 3" key="1">
    <citation type="submission" date="2021-05" db="EMBL/GenBank/DDBJ databases">
        <title>Genome Assembly of Synthetic Allotetraploid Brassica napus Reveals Homoeologous Exchanges between Subgenomes.</title>
        <authorList>
            <person name="Davis J.T."/>
        </authorList>
    </citation>
    <scope>NUCLEOTIDE SEQUENCE [LARGE SCALE GENOMIC DNA]</scope>
    <source>
        <strain evidence="3">cv. Da-Ae</strain>
        <tissue evidence="2">Seedling</tissue>
    </source>
</reference>
<gene>
    <name evidence="2" type="ORF">HID58_089595</name>
</gene>
<evidence type="ECO:0000313" key="2">
    <source>
        <dbReference type="EMBL" id="KAH0861334.1"/>
    </source>
</evidence>
<dbReference type="EMBL" id="JAGKQM010000019">
    <property type="protein sequence ID" value="KAH0861334.1"/>
    <property type="molecule type" value="Genomic_DNA"/>
</dbReference>
<comment type="caution">
    <text evidence="2">The sequence shown here is derived from an EMBL/GenBank/DDBJ whole genome shotgun (WGS) entry which is preliminary data.</text>
</comment>
<evidence type="ECO:0000256" key="1">
    <source>
        <dbReference type="SAM" id="MobiDB-lite"/>
    </source>
</evidence>
<proteinExistence type="predicted"/>
<accession>A0ABQ7XZH0</accession>
<sequence>MLVTGIKKKDEILLSQASVALPGFVDAIQLVFMAAVPQIKEIVPQNETVVDIESDSDSESGCNEPQAEEGEEKDATESTTPQSPVRYCVNPAHVKALDEEAKVEPISMFEDTTHSPQDLVWDDEAEDDTVDNMVRLIKEKVCVNFVDLCKRKNKENMWVDQITTMQEFPRSELSFMSDVGIILTGGENDLLNATPEENDVSLIHYIFM</sequence>
<feature type="region of interest" description="Disordered" evidence="1">
    <location>
        <begin position="47"/>
        <end position="85"/>
    </location>
</feature>
<dbReference type="Proteomes" id="UP000824890">
    <property type="component" value="Unassembled WGS sequence"/>
</dbReference>
<protein>
    <submittedName>
        <fullName evidence="2">Uncharacterized protein</fullName>
    </submittedName>
</protein>
<keyword evidence="3" id="KW-1185">Reference proteome</keyword>
<organism evidence="2 3">
    <name type="scientific">Brassica napus</name>
    <name type="common">Rape</name>
    <dbReference type="NCBI Taxonomy" id="3708"/>
    <lineage>
        <taxon>Eukaryota</taxon>
        <taxon>Viridiplantae</taxon>
        <taxon>Streptophyta</taxon>
        <taxon>Embryophyta</taxon>
        <taxon>Tracheophyta</taxon>
        <taxon>Spermatophyta</taxon>
        <taxon>Magnoliopsida</taxon>
        <taxon>eudicotyledons</taxon>
        <taxon>Gunneridae</taxon>
        <taxon>Pentapetalae</taxon>
        <taxon>rosids</taxon>
        <taxon>malvids</taxon>
        <taxon>Brassicales</taxon>
        <taxon>Brassicaceae</taxon>
        <taxon>Brassiceae</taxon>
        <taxon>Brassica</taxon>
    </lineage>
</organism>
<evidence type="ECO:0000313" key="3">
    <source>
        <dbReference type="Proteomes" id="UP000824890"/>
    </source>
</evidence>
<name>A0ABQ7XZH0_BRANA</name>